<evidence type="ECO:0000259" key="9">
    <source>
        <dbReference type="Pfam" id="PF08532"/>
    </source>
</evidence>
<evidence type="ECO:0000259" key="8">
    <source>
        <dbReference type="Pfam" id="PF02449"/>
    </source>
</evidence>
<dbReference type="PANTHER" id="PTHR36447">
    <property type="entry name" value="BETA-GALACTOSIDASE GANA"/>
    <property type="match status" value="1"/>
</dbReference>
<dbReference type="GO" id="GO:0046872">
    <property type="term" value="F:metal ion binding"/>
    <property type="evidence" value="ECO:0007669"/>
    <property type="project" value="UniProtKB-KW"/>
</dbReference>
<keyword evidence="11" id="KW-1185">Reference proteome</keyword>
<protein>
    <recommendedName>
        <fullName evidence="3">beta-galactosidase</fullName>
        <ecNumber evidence="3">3.2.1.23</ecNumber>
    </recommendedName>
</protein>
<dbReference type="PIRSF" id="PIRSF001084">
    <property type="entry name" value="B-galactosidase"/>
    <property type="match status" value="1"/>
</dbReference>
<dbReference type="InterPro" id="IPR013738">
    <property type="entry name" value="Beta_galactosidase_Trimer"/>
</dbReference>
<dbReference type="SUPFAM" id="SSF51445">
    <property type="entry name" value="(Trans)glycosidases"/>
    <property type="match status" value="1"/>
</dbReference>
<dbReference type="InterPro" id="IPR003476">
    <property type="entry name" value="Glyco_hydro_42"/>
</dbReference>
<dbReference type="Gene3D" id="3.40.50.880">
    <property type="match status" value="1"/>
</dbReference>
<dbReference type="GO" id="GO:0005975">
    <property type="term" value="P:carbohydrate metabolic process"/>
    <property type="evidence" value="ECO:0007669"/>
    <property type="project" value="InterPro"/>
</dbReference>
<dbReference type="Pfam" id="PF08532">
    <property type="entry name" value="Glyco_hydro_42M"/>
    <property type="match status" value="1"/>
</dbReference>
<dbReference type="GO" id="GO:0009341">
    <property type="term" value="C:beta-galactosidase complex"/>
    <property type="evidence" value="ECO:0007669"/>
    <property type="project" value="InterPro"/>
</dbReference>
<evidence type="ECO:0000256" key="3">
    <source>
        <dbReference type="ARBA" id="ARBA00012756"/>
    </source>
</evidence>
<organism evidence="10 11">
    <name type="scientific">Halocatena pleomorpha</name>
    <dbReference type="NCBI Taxonomy" id="1785090"/>
    <lineage>
        <taxon>Archaea</taxon>
        <taxon>Methanobacteriati</taxon>
        <taxon>Methanobacteriota</taxon>
        <taxon>Stenosarchaea group</taxon>
        <taxon>Halobacteria</taxon>
        <taxon>Halobacteriales</taxon>
        <taxon>Natronomonadaceae</taxon>
        <taxon>Halocatena</taxon>
    </lineage>
</organism>
<dbReference type="PANTHER" id="PTHR36447:SF2">
    <property type="entry name" value="BETA-GALACTOSIDASE YESZ"/>
    <property type="match status" value="1"/>
</dbReference>
<dbReference type="Pfam" id="PF02449">
    <property type="entry name" value="Glyco_hydro_42"/>
    <property type="match status" value="1"/>
</dbReference>
<dbReference type="AlphaFoldDB" id="A0A3P3R9F7"/>
<keyword evidence="5" id="KW-0378">Hydrolase</keyword>
<dbReference type="SUPFAM" id="SSF52317">
    <property type="entry name" value="Class I glutamine amidotransferase-like"/>
    <property type="match status" value="1"/>
</dbReference>
<evidence type="ECO:0000313" key="11">
    <source>
        <dbReference type="Proteomes" id="UP000282322"/>
    </source>
</evidence>
<gene>
    <name evidence="10" type="ORF">EIK79_11050</name>
</gene>
<evidence type="ECO:0000256" key="6">
    <source>
        <dbReference type="ARBA" id="ARBA00022833"/>
    </source>
</evidence>
<keyword evidence="4" id="KW-0479">Metal-binding</keyword>
<dbReference type="InterPro" id="IPR029062">
    <property type="entry name" value="Class_I_gatase-like"/>
</dbReference>
<dbReference type="OrthoDB" id="85141at2157"/>
<proteinExistence type="inferred from homology"/>
<evidence type="ECO:0000256" key="2">
    <source>
        <dbReference type="ARBA" id="ARBA00005940"/>
    </source>
</evidence>
<comment type="similarity">
    <text evidence="2">Belongs to the glycosyl hydrolase 42 family.</text>
</comment>
<evidence type="ECO:0000256" key="1">
    <source>
        <dbReference type="ARBA" id="ARBA00001412"/>
    </source>
</evidence>
<evidence type="ECO:0000256" key="7">
    <source>
        <dbReference type="ARBA" id="ARBA00023295"/>
    </source>
</evidence>
<name>A0A3P3R9F7_9EURY</name>
<dbReference type="InterPro" id="IPR013780">
    <property type="entry name" value="Glyco_hydro_b"/>
</dbReference>
<comment type="catalytic activity">
    <reaction evidence="1">
        <text>Hydrolysis of terminal non-reducing beta-D-galactose residues in beta-D-galactosides.</text>
        <dbReference type="EC" id="3.2.1.23"/>
    </reaction>
</comment>
<reference evidence="10 11" key="1">
    <citation type="submission" date="2018-11" db="EMBL/GenBank/DDBJ databases">
        <title>Taxonoimc description of Halomarina strain SPP-AMP-1.</title>
        <authorList>
            <person name="Pal Y."/>
            <person name="Srinivasana K."/>
            <person name="Verma A."/>
            <person name="Kumar P."/>
        </authorList>
    </citation>
    <scope>NUCLEOTIDE SEQUENCE [LARGE SCALE GENOMIC DNA]</scope>
    <source>
        <strain evidence="10 11">SPP-AMP-1</strain>
    </source>
</reference>
<keyword evidence="6" id="KW-0862">Zinc</keyword>
<dbReference type="SUPFAM" id="SSF51011">
    <property type="entry name" value="Glycosyl hydrolase domain"/>
    <property type="match status" value="1"/>
</dbReference>
<dbReference type="InterPro" id="IPR013529">
    <property type="entry name" value="Glyco_hydro_42_N"/>
</dbReference>
<evidence type="ECO:0000313" key="10">
    <source>
        <dbReference type="EMBL" id="RRJ30111.1"/>
    </source>
</evidence>
<dbReference type="InterPro" id="IPR017853">
    <property type="entry name" value="GH"/>
</dbReference>
<dbReference type="GO" id="GO:0004565">
    <property type="term" value="F:beta-galactosidase activity"/>
    <property type="evidence" value="ECO:0007669"/>
    <property type="project" value="UniProtKB-EC"/>
</dbReference>
<dbReference type="Gene3D" id="3.20.20.80">
    <property type="entry name" value="Glycosidases"/>
    <property type="match status" value="1"/>
</dbReference>
<keyword evidence="7" id="KW-0326">Glycosidase</keyword>
<dbReference type="CDD" id="cd03143">
    <property type="entry name" value="A4_beta-galactosidase_middle_domain"/>
    <property type="match status" value="1"/>
</dbReference>
<dbReference type="Gene3D" id="2.60.40.1180">
    <property type="entry name" value="Golgi alpha-mannosidase II"/>
    <property type="match status" value="1"/>
</dbReference>
<dbReference type="RefSeq" id="WP_124955184.1">
    <property type="nucleotide sequence ID" value="NZ_RRCH01000023.1"/>
</dbReference>
<evidence type="ECO:0000256" key="5">
    <source>
        <dbReference type="ARBA" id="ARBA00022801"/>
    </source>
</evidence>
<comment type="caution">
    <text evidence="10">The sequence shown here is derived from an EMBL/GenBank/DDBJ whole genome shotgun (WGS) entry which is preliminary data.</text>
</comment>
<dbReference type="Proteomes" id="UP000282322">
    <property type="component" value="Unassembled WGS sequence"/>
</dbReference>
<feature type="domain" description="Glycoside hydrolase family 42 N-terminal" evidence="8">
    <location>
        <begin position="6"/>
        <end position="385"/>
    </location>
</feature>
<dbReference type="EMBL" id="RRCH01000023">
    <property type="protein sequence ID" value="RRJ30111.1"/>
    <property type="molecule type" value="Genomic_DNA"/>
</dbReference>
<evidence type="ECO:0000256" key="4">
    <source>
        <dbReference type="ARBA" id="ARBA00022723"/>
    </source>
</evidence>
<sequence>MSIGVCYYPEQWSQERWETDVREMAAAGFEYVRLAEFSWGRLEPERNTFDFEWLDEIVALVGDHGMNVVLCTPTASPPRWLLDEHPEIRQTDRDGTVRAGGSRREYCVNSSRYRVETERVVRELANRYADTSHVVGWQIDNEYGCHDTARCYCADCDGAFRDWLAERYGDADGLNDAWGTTFWSQQYDSVEQASVPAPTPAQDHPSLVLDYCRFCSDSIVAYNRLQAELLREYGDWFVTHNFMDRFPAIDLYNIADDLDLLSWDSYPTGHVQATDGQPTPDQLKAGDPDLISFNHDLHRGVLERPFWVMEQQPGDINWPPHSPQPAEGAMRLWAHHAVAHGADAVVYFRWRRCLHGQEQYHAGLRKRDGSPDRGYHDAARAAEELFDVGNVDASVALLHDYENVWALSEQPHAPDFDYWALVQSFYRALRARGVQVAVVHPTTDLSEYGAVVAPTLHIATEDLTDHLTEYVASGGELLLGPRTGVKDEGNKLRPASPPGPLSSLVGATVTHYETVPDQFDRTVVVNGTRYAVRTWAERLDADAAVPVVEYTGNELNGSTAGVRNAVGDGHVVYCGVWPEQELADDLVDTLLTRSGVDHADRLPNGVRAAVRDNHTWVLNFTSDRIDVETDAEWSIGSARIDPFDLAVADRDLLDGLTVNKRA</sequence>
<accession>A0A3P3R9F7</accession>
<feature type="domain" description="Beta-galactosidase trimerisation" evidence="9">
    <location>
        <begin position="393"/>
        <end position="596"/>
    </location>
</feature>
<dbReference type="EC" id="3.2.1.23" evidence="3"/>